<dbReference type="CDD" id="cd05483">
    <property type="entry name" value="retropepsin_like_bacteria"/>
    <property type="match status" value="1"/>
</dbReference>
<name>A0A3P5XGU6_9RHOB</name>
<feature type="transmembrane region" description="Helical" evidence="1">
    <location>
        <begin position="37"/>
        <end position="55"/>
    </location>
</feature>
<dbReference type="InterPro" id="IPR034122">
    <property type="entry name" value="Retropepsin-like_bacterial"/>
</dbReference>
<dbReference type="RefSeq" id="WP_124087192.1">
    <property type="nucleotide sequence ID" value="NZ_UXAW01000075.1"/>
</dbReference>
<sequence>MDAELWPRLAYLALLLMAVGGWVMVEYRGRMGQALRTAAAWGLIFTGLMAGYGLWDDIRTDTRPRQMATEGGEMALRRAADGHFYAALDIGGTEVFFMADTGATNMVLSRRDAERLGFAPGDLRFLGEAMTANGVVRTARVTLDEVTFGPFTDHSLPAYVNEGAMDGSLLGMEYLRRFDIRIEGDRMILSR</sequence>
<dbReference type="AlphaFoldDB" id="A0A3P5XGU6"/>
<dbReference type="Gene3D" id="2.40.70.10">
    <property type="entry name" value="Acid Proteases"/>
    <property type="match status" value="1"/>
</dbReference>
<dbReference type="NCBIfam" id="TIGR02281">
    <property type="entry name" value="clan_AA_DTGA"/>
    <property type="match status" value="1"/>
</dbReference>
<dbReference type="Pfam" id="PF13650">
    <property type="entry name" value="Asp_protease_2"/>
    <property type="match status" value="1"/>
</dbReference>
<keyword evidence="3" id="KW-1185">Reference proteome</keyword>
<dbReference type="InterPro" id="IPR011969">
    <property type="entry name" value="Clan_AA_Asp_peptidase_C"/>
</dbReference>
<proteinExistence type="predicted"/>
<feature type="transmembrane region" description="Helical" evidence="1">
    <location>
        <begin position="6"/>
        <end position="25"/>
    </location>
</feature>
<keyword evidence="1" id="KW-1133">Transmembrane helix</keyword>
<dbReference type="OrthoDB" id="7595324at2"/>
<keyword evidence="1" id="KW-0812">Transmembrane</keyword>
<gene>
    <name evidence="2" type="ORF">XINFAN_02444</name>
</gene>
<dbReference type="SUPFAM" id="SSF50630">
    <property type="entry name" value="Acid proteases"/>
    <property type="match status" value="1"/>
</dbReference>
<dbReference type="Proteomes" id="UP000277498">
    <property type="component" value="Unassembled WGS sequence"/>
</dbReference>
<protein>
    <recommendedName>
        <fullName evidence="4">Retroviral aspartyl protease</fullName>
    </recommendedName>
</protein>
<accession>A0A3P5XGU6</accession>
<keyword evidence="1" id="KW-0472">Membrane</keyword>
<organism evidence="2 3">
    <name type="scientific">Pseudogemmobacter humi</name>
    <dbReference type="NCBI Taxonomy" id="2483812"/>
    <lineage>
        <taxon>Bacteria</taxon>
        <taxon>Pseudomonadati</taxon>
        <taxon>Pseudomonadota</taxon>
        <taxon>Alphaproteobacteria</taxon>
        <taxon>Rhodobacterales</taxon>
        <taxon>Paracoccaceae</taxon>
        <taxon>Pseudogemmobacter</taxon>
    </lineage>
</organism>
<dbReference type="EMBL" id="UXAW01000075">
    <property type="protein sequence ID" value="VDC30132.1"/>
    <property type="molecule type" value="Genomic_DNA"/>
</dbReference>
<evidence type="ECO:0000313" key="2">
    <source>
        <dbReference type="EMBL" id="VDC30132.1"/>
    </source>
</evidence>
<evidence type="ECO:0000313" key="3">
    <source>
        <dbReference type="Proteomes" id="UP000277498"/>
    </source>
</evidence>
<reference evidence="2 3" key="1">
    <citation type="submission" date="2018-11" db="EMBL/GenBank/DDBJ databases">
        <authorList>
            <person name="Criscuolo A."/>
        </authorList>
    </citation>
    <scope>NUCLEOTIDE SEQUENCE [LARGE SCALE GENOMIC DNA]</scope>
    <source>
        <strain evidence="2">ACIP111625</strain>
    </source>
</reference>
<evidence type="ECO:0008006" key="4">
    <source>
        <dbReference type="Google" id="ProtNLM"/>
    </source>
</evidence>
<dbReference type="InterPro" id="IPR021109">
    <property type="entry name" value="Peptidase_aspartic_dom_sf"/>
</dbReference>
<evidence type="ECO:0000256" key="1">
    <source>
        <dbReference type="SAM" id="Phobius"/>
    </source>
</evidence>